<gene>
    <name evidence="1" type="ORF">RZN69_14365</name>
</gene>
<name>A0AAQ3L9I8_9BACT</name>
<dbReference type="RefSeq" id="WP_317831819.1">
    <property type="nucleotide sequence ID" value="NZ_CP136920.1"/>
</dbReference>
<organism evidence="1 2">
    <name type="scientific">Rubellicoccus peritrichatus</name>
    <dbReference type="NCBI Taxonomy" id="3080537"/>
    <lineage>
        <taxon>Bacteria</taxon>
        <taxon>Pseudomonadati</taxon>
        <taxon>Verrucomicrobiota</taxon>
        <taxon>Opitutia</taxon>
        <taxon>Puniceicoccales</taxon>
        <taxon>Cerasicoccaceae</taxon>
        <taxon>Rubellicoccus</taxon>
    </lineage>
</organism>
<reference evidence="1 2" key="1">
    <citation type="submission" date="2023-10" db="EMBL/GenBank/DDBJ databases">
        <title>Rubellicoccus peritrichatus gen. nov., sp. nov., isolated from an algae of coral reef tank.</title>
        <authorList>
            <person name="Luo J."/>
        </authorList>
    </citation>
    <scope>NUCLEOTIDE SEQUENCE [LARGE SCALE GENOMIC DNA]</scope>
    <source>
        <strain evidence="1 2">CR14</strain>
    </source>
</reference>
<dbReference type="Proteomes" id="UP001304300">
    <property type="component" value="Chromosome"/>
</dbReference>
<dbReference type="EMBL" id="CP136920">
    <property type="protein sequence ID" value="WOO39805.1"/>
    <property type="molecule type" value="Genomic_DNA"/>
</dbReference>
<protein>
    <submittedName>
        <fullName evidence="1">Uncharacterized protein</fullName>
    </submittedName>
</protein>
<accession>A0AAQ3L9I8</accession>
<dbReference type="KEGG" id="puo:RZN69_14365"/>
<evidence type="ECO:0000313" key="1">
    <source>
        <dbReference type="EMBL" id="WOO39805.1"/>
    </source>
</evidence>
<proteinExistence type="predicted"/>
<sequence>MKTKAIALPVEEFPGVYQRFKRSIAKVVSLFPDLTMATPEALNQETQASERRLVVGGKIITINNKLNRDS</sequence>
<evidence type="ECO:0000313" key="2">
    <source>
        <dbReference type="Proteomes" id="UP001304300"/>
    </source>
</evidence>
<keyword evidence="2" id="KW-1185">Reference proteome</keyword>
<dbReference type="AlphaFoldDB" id="A0AAQ3L9I8"/>